<dbReference type="EMBL" id="FLQY01000208">
    <property type="protein sequence ID" value="SBT08631.1"/>
    <property type="molecule type" value="Genomic_DNA"/>
</dbReference>
<evidence type="ECO:0000313" key="2">
    <source>
        <dbReference type="Proteomes" id="UP000199600"/>
    </source>
</evidence>
<keyword evidence="2" id="KW-1185">Reference proteome</keyword>
<evidence type="ECO:0000313" key="1">
    <source>
        <dbReference type="EMBL" id="SBT08631.1"/>
    </source>
</evidence>
<protein>
    <submittedName>
        <fullName evidence="1">Uncharacterized protein</fullName>
    </submittedName>
</protein>
<accession>A0A1A8XV77</accession>
<dbReference type="AlphaFoldDB" id="A0A1A8XV77"/>
<gene>
    <name evidence="1" type="ORF">PROAA_2860003</name>
</gene>
<organism evidence="1 2">
    <name type="scientific">Candidatus Propionivibrio aalborgensis</name>
    <dbReference type="NCBI Taxonomy" id="1860101"/>
    <lineage>
        <taxon>Bacteria</taxon>
        <taxon>Pseudomonadati</taxon>
        <taxon>Pseudomonadota</taxon>
        <taxon>Betaproteobacteria</taxon>
        <taxon>Rhodocyclales</taxon>
        <taxon>Rhodocyclaceae</taxon>
        <taxon>Propionivibrio</taxon>
    </lineage>
</organism>
<reference evidence="1 2" key="1">
    <citation type="submission" date="2016-06" db="EMBL/GenBank/DDBJ databases">
        <authorList>
            <person name="Kjaerup R.B."/>
            <person name="Dalgaard T.S."/>
            <person name="Juul-Madsen H.R."/>
        </authorList>
    </citation>
    <scope>NUCLEOTIDE SEQUENCE [LARGE SCALE GENOMIC DNA]</scope>
    <source>
        <strain evidence="1">2</strain>
    </source>
</reference>
<dbReference type="Proteomes" id="UP000199600">
    <property type="component" value="Unassembled WGS sequence"/>
</dbReference>
<name>A0A1A8XV77_9RHOO</name>
<sequence>MKQTRAVLIEFREIRLPWAHVYHVRRNAPDQTAKALLPRWMKPSVGFFYTKSIPMNRSIRNSLMEIEGFSINSVN</sequence>
<proteinExistence type="predicted"/>